<feature type="domain" description="PDZ" evidence="15">
    <location>
        <begin position="255"/>
        <end position="324"/>
    </location>
</feature>
<comment type="function">
    <text evidence="2">Might be efficient in the degradation of transiently denatured and unfolded proteins which accumulate in the periplasm following stress conditions.</text>
</comment>
<comment type="subcellular location">
    <subcellularLocation>
        <location evidence="3">Periplasm</location>
    </subcellularLocation>
</comment>
<evidence type="ECO:0000256" key="6">
    <source>
        <dbReference type="ARBA" id="ARBA00013958"/>
    </source>
</evidence>
<proteinExistence type="inferred from homology"/>
<dbReference type="EMBL" id="CP121472">
    <property type="protein sequence ID" value="WPL17226.1"/>
    <property type="molecule type" value="Genomic_DNA"/>
</dbReference>
<organism evidence="16 17">
    <name type="scientific">Thiorhodovibrio winogradskyi</name>
    <dbReference type="NCBI Taxonomy" id="77007"/>
    <lineage>
        <taxon>Bacteria</taxon>
        <taxon>Pseudomonadati</taxon>
        <taxon>Pseudomonadota</taxon>
        <taxon>Gammaproteobacteria</taxon>
        <taxon>Chromatiales</taxon>
        <taxon>Chromatiaceae</taxon>
        <taxon>Thiorhodovibrio</taxon>
    </lineage>
</organism>
<dbReference type="InterPro" id="IPR041489">
    <property type="entry name" value="PDZ_6"/>
</dbReference>
<keyword evidence="8" id="KW-0732">Signal</keyword>
<gene>
    <name evidence="16" type="primary">mucD_1</name>
    <name evidence="16" type="ORF">Thiowin_02222</name>
</gene>
<name>A0ABZ0S8A7_9GAMM</name>
<dbReference type="InterPro" id="IPR036034">
    <property type="entry name" value="PDZ_sf"/>
</dbReference>
<dbReference type="InterPro" id="IPR001940">
    <property type="entry name" value="Peptidase_S1C"/>
</dbReference>
<dbReference type="GO" id="GO:0016787">
    <property type="term" value="F:hydrolase activity"/>
    <property type="evidence" value="ECO:0007669"/>
    <property type="project" value="UniProtKB-KW"/>
</dbReference>
<evidence type="ECO:0000256" key="2">
    <source>
        <dbReference type="ARBA" id="ARBA00002610"/>
    </source>
</evidence>
<dbReference type="CDD" id="cd10839">
    <property type="entry name" value="cpPDZ1_DegP-like"/>
    <property type="match status" value="1"/>
</dbReference>
<comment type="similarity">
    <text evidence="4">Belongs to the peptidase S1C family.</text>
</comment>
<accession>A0ABZ0S8A7</accession>
<evidence type="ECO:0000256" key="9">
    <source>
        <dbReference type="ARBA" id="ARBA00022737"/>
    </source>
</evidence>
<evidence type="ECO:0000313" key="16">
    <source>
        <dbReference type="EMBL" id="WPL17226.1"/>
    </source>
</evidence>
<keyword evidence="11 16" id="KW-0378">Hydrolase</keyword>
<dbReference type="Pfam" id="PF13180">
    <property type="entry name" value="PDZ_2"/>
    <property type="match status" value="1"/>
</dbReference>
<evidence type="ECO:0000256" key="5">
    <source>
        <dbReference type="ARBA" id="ARBA00013035"/>
    </source>
</evidence>
<evidence type="ECO:0000259" key="15">
    <source>
        <dbReference type="PROSITE" id="PS50106"/>
    </source>
</evidence>
<dbReference type="Gene3D" id="2.30.42.10">
    <property type="match status" value="2"/>
</dbReference>
<evidence type="ECO:0000256" key="4">
    <source>
        <dbReference type="ARBA" id="ARBA00010541"/>
    </source>
</evidence>
<dbReference type="InterPro" id="IPR009003">
    <property type="entry name" value="Peptidase_S1_PA"/>
</dbReference>
<dbReference type="SUPFAM" id="SSF50156">
    <property type="entry name" value="PDZ domain-like"/>
    <property type="match status" value="2"/>
</dbReference>
<evidence type="ECO:0000256" key="3">
    <source>
        <dbReference type="ARBA" id="ARBA00004418"/>
    </source>
</evidence>
<dbReference type="Gene3D" id="2.40.10.120">
    <property type="match status" value="1"/>
</dbReference>
<protein>
    <recommendedName>
        <fullName evidence="6">Probable periplasmic serine endoprotease DegP-like</fullName>
        <ecNumber evidence="5">3.4.21.107</ecNumber>
    </recommendedName>
    <alternativeName>
        <fullName evidence="14">Protease Do</fullName>
    </alternativeName>
</protein>
<reference evidence="16 17" key="1">
    <citation type="journal article" date="2023" name="Microorganisms">
        <title>Thiorhodovibrio frisius and Trv. litoralis spp. nov., Two Novel Members from a Clade of Fastidious Purple Sulfur Bacteria That Exhibit Unique Red-Shifted Light-Harvesting Capabilities.</title>
        <authorList>
            <person name="Methner A."/>
            <person name="Kuzyk S.B."/>
            <person name="Petersen J."/>
            <person name="Bauer S."/>
            <person name="Brinkmann H."/>
            <person name="Sichau K."/>
            <person name="Wanner G."/>
            <person name="Wolf J."/>
            <person name="Neumann-Schaal M."/>
            <person name="Henke P."/>
            <person name="Tank M."/>
            <person name="Sproer C."/>
            <person name="Bunk B."/>
            <person name="Overmann J."/>
        </authorList>
    </citation>
    <scope>NUCLEOTIDE SEQUENCE [LARGE SCALE GENOMIC DNA]</scope>
    <source>
        <strain evidence="16 17">DSM 6702</strain>
    </source>
</reference>
<evidence type="ECO:0000256" key="12">
    <source>
        <dbReference type="ARBA" id="ARBA00022825"/>
    </source>
</evidence>
<evidence type="ECO:0000256" key="14">
    <source>
        <dbReference type="ARBA" id="ARBA00032850"/>
    </source>
</evidence>
<comment type="catalytic activity">
    <reaction evidence="1">
        <text>Acts on substrates that are at least partially unfolded. The cleavage site P1 residue is normally between a pair of hydrophobic residues, such as Val-|-Val.</text>
        <dbReference type="EC" id="3.4.21.107"/>
    </reaction>
</comment>
<dbReference type="Proteomes" id="UP001432180">
    <property type="component" value="Chromosome"/>
</dbReference>
<dbReference type="RefSeq" id="WP_328987744.1">
    <property type="nucleotide sequence ID" value="NZ_CP121472.1"/>
</dbReference>
<dbReference type="PROSITE" id="PS50106">
    <property type="entry name" value="PDZ"/>
    <property type="match status" value="2"/>
</dbReference>
<dbReference type="InterPro" id="IPR001478">
    <property type="entry name" value="PDZ"/>
</dbReference>
<evidence type="ECO:0000313" key="17">
    <source>
        <dbReference type="Proteomes" id="UP001432180"/>
    </source>
</evidence>
<dbReference type="PANTHER" id="PTHR22939">
    <property type="entry name" value="SERINE PROTEASE FAMILY S1C HTRA-RELATED"/>
    <property type="match status" value="1"/>
</dbReference>
<keyword evidence="10" id="KW-0574">Periplasm</keyword>
<evidence type="ECO:0000256" key="10">
    <source>
        <dbReference type="ARBA" id="ARBA00022764"/>
    </source>
</evidence>
<dbReference type="Pfam" id="PF17820">
    <property type="entry name" value="PDZ_6"/>
    <property type="match status" value="1"/>
</dbReference>
<dbReference type="InterPro" id="IPR011782">
    <property type="entry name" value="Pept_S1C_Do"/>
</dbReference>
<keyword evidence="13" id="KW-0346">Stress response</keyword>
<dbReference type="Pfam" id="PF13365">
    <property type="entry name" value="Trypsin_2"/>
    <property type="match status" value="1"/>
</dbReference>
<evidence type="ECO:0000256" key="7">
    <source>
        <dbReference type="ARBA" id="ARBA00022670"/>
    </source>
</evidence>
<feature type="domain" description="PDZ" evidence="15">
    <location>
        <begin position="372"/>
        <end position="462"/>
    </location>
</feature>
<dbReference type="NCBIfam" id="TIGR02037">
    <property type="entry name" value="degP_htrA_DO"/>
    <property type="match status" value="1"/>
</dbReference>
<dbReference type="EC" id="3.4.21.107" evidence="5"/>
<evidence type="ECO:0000256" key="1">
    <source>
        <dbReference type="ARBA" id="ARBA00001772"/>
    </source>
</evidence>
<evidence type="ECO:0000256" key="8">
    <source>
        <dbReference type="ARBA" id="ARBA00022729"/>
    </source>
</evidence>
<dbReference type="PRINTS" id="PR00834">
    <property type="entry name" value="PROTEASES2C"/>
</dbReference>
<evidence type="ECO:0000256" key="13">
    <source>
        <dbReference type="ARBA" id="ARBA00023016"/>
    </source>
</evidence>
<keyword evidence="12" id="KW-0720">Serine protease</keyword>
<sequence length="481" mass="50851">MHVVLSFFAPAWLGLVLLFAGGGARADSLPDFTALVERFGPAVVNISSSQNSHGEVPGLGAENDMLPEDSPLYDFFRRYFGDEGETPEFGGEGRSLGSGFLISSDGYVVTNAHVVEMAEEIIVRTSDRREFIATVIGADERSDIALLKLDASDLPRVEIGQATHLKVGEWVLAIGSPFGFEHSATAGIVSAKGRSLPSENYVPFIQTDVAINPGNSGGPLFDLSGRVIGVNSQIYSRTGGFMGLSFAIPIEVVMDVVEQLRTQGRVTRGWLGVLIQDVTRELAETFALPHPRGALVAQVVPGSPAAAAGVQAGDVILRFDGEDVVTSGDLPPLVGMAKVGDQATMDLLRQGEPLSLEVLLAELPENGHDDLGAPLPEETTANAIGLVLADLSAEQRERFELAEGGVLIEDVESGPAAQAGLRPGDVILAFDGVDVRDLAHFRELLAAAEPARPVAVLIQRGAGRMFYPLRIPDQGDSATGD</sequence>
<dbReference type="PANTHER" id="PTHR22939:SF130">
    <property type="entry name" value="PERIPLASMIC SERINE ENDOPROTEASE DEGP-LIKE-RELATED"/>
    <property type="match status" value="1"/>
</dbReference>
<keyword evidence="9" id="KW-0677">Repeat</keyword>
<keyword evidence="7" id="KW-0645">Protease</keyword>
<evidence type="ECO:0000256" key="11">
    <source>
        <dbReference type="ARBA" id="ARBA00022801"/>
    </source>
</evidence>
<keyword evidence="17" id="KW-1185">Reference proteome</keyword>
<dbReference type="SUPFAM" id="SSF50494">
    <property type="entry name" value="Trypsin-like serine proteases"/>
    <property type="match status" value="1"/>
</dbReference>
<dbReference type="SMART" id="SM00228">
    <property type="entry name" value="PDZ"/>
    <property type="match status" value="2"/>
</dbReference>